<name>A0ABY9PAH4_9GAMM</name>
<keyword evidence="2" id="KW-1185">Reference proteome</keyword>
<reference evidence="1 2" key="1">
    <citation type="submission" date="2023-08" db="EMBL/GenBank/DDBJ databases">
        <title>The whole genome sequence of Lysobacter yananisis.</title>
        <authorList>
            <person name="Sun H."/>
        </authorList>
    </citation>
    <scope>NUCLEOTIDE SEQUENCE [LARGE SCALE GENOMIC DNA]</scope>
    <source>
        <strain evidence="1 2">SNNU513</strain>
    </source>
</reference>
<dbReference type="RefSeq" id="WP_309151783.1">
    <property type="nucleotide sequence ID" value="NZ_CP133568.1"/>
</dbReference>
<accession>A0ABY9PAH4</accession>
<proteinExistence type="predicted"/>
<sequence>MTAPDRYAVRYIEADGSHTQGPDCKNWGCAVLTIFGLDSRPLDAIVINGTAHLLREPVPAMAYLLQHRAVAEGMVAAVDAQATHTPVQQKEGV</sequence>
<evidence type="ECO:0000313" key="2">
    <source>
        <dbReference type="Proteomes" id="UP001229313"/>
    </source>
</evidence>
<dbReference type="Proteomes" id="UP001229313">
    <property type="component" value="Chromosome"/>
</dbReference>
<evidence type="ECO:0000313" key="1">
    <source>
        <dbReference type="EMBL" id="WMT02847.1"/>
    </source>
</evidence>
<dbReference type="EMBL" id="CP133568">
    <property type="protein sequence ID" value="WMT02847.1"/>
    <property type="molecule type" value="Genomic_DNA"/>
</dbReference>
<gene>
    <name evidence="1" type="ORF">RDV84_23265</name>
</gene>
<organism evidence="1 2">
    <name type="scientific">Lysobacter yananisis</name>
    <dbReference type="NCBI Taxonomy" id="1003114"/>
    <lineage>
        <taxon>Bacteria</taxon>
        <taxon>Pseudomonadati</taxon>
        <taxon>Pseudomonadota</taxon>
        <taxon>Gammaproteobacteria</taxon>
        <taxon>Lysobacterales</taxon>
        <taxon>Lysobacteraceae</taxon>
        <taxon>Lysobacter</taxon>
    </lineage>
</organism>
<protein>
    <submittedName>
        <fullName evidence="1">Uncharacterized protein</fullName>
    </submittedName>
</protein>